<feature type="binding site" evidence="4">
    <location>
        <position position="190"/>
    </location>
    <ligand>
        <name>GTP</name>
        <dbReference type="ChEBI" id="CHEBI:37565"/>
    </ligand>
</feature>
<evidence type="ECO:0000256" key="4">
    <source>
        <dbReference type="HAMAP-Rule" id="MF_00909"/>
    </source>
</evidence>
<dbReference type="PANTHER" id="PTHR30314:SF3">
    <property type="entry name" value="MITOCHONDRIAL DIVISION PROTEIN FSZA"/>
    <property type="match status" value="1"/>
</dbReference>
<accession>A0A1W6BXM1</accession>
<dbReference type="CDD" id="cd02201">
    <property type="entry name" value="FtsZ_type1"/>
    <property type="match status" value="1"/>
</dbReference>
<dbReference type="KEGG" id="ccun:CCUN_1224"/>
<protein>
    <recommendedName>
        <fullName evidence="4 5">Cell division protein FtsZ</fullName>
    </recommendedName>
</protein>
<dbReference type="InterPro" id="IPR018316">
    <property type="entry name" value="Tubulin/FtsZ_2-layer-sand-dom"/>
</dbReference>
<keyword evidence="4 6" id="KW-0717">Septation</keyword>
<keyword evidence="4" id="KW-0963">Cytoplasm</keyword>
<evidence type="ECO:0000256" key="6">
    <source>
        <dbReference type="RuleBase" id="RU000631"/>
    </source>
</evidence>
<feature type="binding site" evidence="4">
    <location>
        <position position="142"/>
    </location>
    <ligand>
        <name>GTP</name>
        <dbReference type="ChEBI" id="CHEBI:37565"/>
    </ligand>
</feature>
<feature type="binding site" evidence="4">
    <location>
        <begin position="111"/>
        <end position="113"/>
    </location>
    <ligand>
        <name>GTP</name>
        <dbReference type="ChEBI" id="CHEBI:37565"/>
    </ligand>
</feature>
<dbReference type="SMART" id="SM00865">
    <property type="entry name" value="Tubulin_C"/>
    <property type="match status" value="1"/>
</dbReference>
<comment type="similarity">
    <text evidence="1 4 6">Belongs to the FtsZ family.</text>
</comment>
<keyword evidence="4 6" id="KW-0132">Cell division</keyword>
<dbReference type="GO" id="GO:0005737">
    <property type="term" value="C:cytoplasm"/>
    <property type="evidence" value="ECO:0007669"/>
    <property type="project" value="UniProtKB-SubCell"/>
</dbReference>
<dbReference type="GO" id="GO:0000917">
    <property type="term" value="P:division septum assembly"/>
    <property type="evidence" value="ECO:0007669"/>
    <property type="project" value="UniProtKB-KW"/>
</dbReference>
<dbReference type="HAMAP" id="MF_00909">
    <property type="entry name" value="FtsZ"/>
    <property type="match status" value="1"/>
</dbReference>
<dbReference type="PANTHER" id="PTHR30314">
    <property type="entry name" value="CELL DIVISION PROTEIN FTSZ-RELATED"/>
    <property type="match status" value="1"/>
</dbReference>
<evidence type="ECO:0000259" key="8">
    <source>
        <dbReference type="SMART" id="SM00865"/>
    </source>
</evidence>
<evidence type="ECO:0000313" key="10">
    <source>
        <dbReference type="Proteomes" id="UP000192902"/>
    </source>
</evidence>
<dbReference type="RefSeq" id="WP_027305422.1">
    <property type="nucleotide sequence ID" value="NZ_CP020867.1"/>
</dbReference>
<dbReference type="GO" id="GO:0043093">
    <property type="term" value="P:FtsZ-dependent cytokinesis"/>
    <property type="evidence" value="ECO:0007669"/>
    <property type="project" value="UniProtKB-UniRule"/>
</dbReference>
<keyword evidence="2 4" id="KW-0547">Nucleotide-binding</keyword>
<evidence type="ECO:0000256" key="1">
    <source>
        <dbReference type="ARBA" id="ARBA00009690"/>
    </source>
</evidence>
<dbReference type="InterPro" id="IPR003008">
    <property type="entry name" value="Tubulin_FtsZ_GTPase"/>
</dbReference>
<dbReference type="SUPFAM" id="SSF52490">
    <property type="entry name" value="Tubulin nucleotide-binding domain-like"/>
    <property type="match status" value="1"/>
</dbReference>
<dbReference type="FunFam" id="3.40.50.1440:FF:000001">
    <property type="entry name" value="Cell division protein FtsZ"/>
    <property type="match status" value="1"/>
</dbReference>
<gene>
    <name evidence="4 9" type="primary">ftsZ</name>
    <name evidence="9" type="ORF">CCUN_1224</name>
</gene>
<dbReference type="SUPFAM" id="SSF55307">
    <property type="entry name" value="Tubulin C-terminal domain-like"/>
    <property type="match status" value="1"/>
</dbReference>
<proteinExistence type="inferred from homology"/>
<dbReference type="PRINTS" id="PR00423">
    <property type="entry name" value="CELLDVISFTSZ"/>
</dbReference>
<evidence type="ECO:0000256" key="3">
    <source>
        <dbReference type="ARBA" id="ARBA00023134"/>
    </source>
</evidence>
<dbReference type="Gene3D" id="3.30.1330.20">
    <property type="entry name" value="Tubulin/FtsZ, C-terminal domain"/>
    <property type="match status" value="1"/>
</dbReference>
<dbReference type="PROSITE" id="PS01135">
    <property type="entry name" value="FTSZ_2"/>
    <property type="match status" value="1"/>
</dbReference>
<dbReference type="InterPro" id="IPR008280">
    <property type="entry name" value="Tub_FtsZ_C"/>
</dbReference>
<sequence length="370" mass="39633">MSEFLVEEVQHSKGAKIKVIGCGGGGGNMINHMIKMGLNDLDLIAANTDAQAIANSLAKTKIQLGEKKTKGLGAGMQPEVGAESARESFEEIKAALSQSDIVFIASGFGGGTGTGATPIIAQAAKEIGALTVSVVTMPFNFEGKQRRKLAENGLAELKKESDSILVIQNEKLLSIIDKKAGIKDAFKLVDDILARAVRGMVSILMDNGDINVDFADVRTIMSHRGLALMGTGSSSGENALEEALSNALESPLLDGMDIRGAKGVILHFKTSSECSFFEISAAANSVQEIVDENAKIIWGTTIDDSMEDRVEVTIIATGFEDKSNENEPKNNAETQNKKNPYINLKKISGGYDEEMMAQIETPTFLRRQMD</sequence>
<dbReference type="GO" id="GO:0005525">
    <property type="term" value="F:GTP binding"/>
    <property type="evidence" value="ECO:0007669"/>
    <property type="project" value="UniProtKB-UniRule"/>
</dbReference>
<comment type="subunit">
    <text evidence="4">Homodimer. Polymerizes to form a dynamic ring structure in a strictly GTP-dependent manner. Interacts directly with several other division proteins.</text>
</comment>
<comment type="subcellular location">
    <subcellularLocation>
        <location evidence="4">Cytoplasm</location>
    </subcellularLocation>
    <text evidence="4">Assembles at midcell at the inner surface of the cytoplasmic membrane.</text>
</comment>
<feature type="domain" description="Tubulin/FtsZ 2-layer sandwich" evidence="8">
    <location>
        <begin position="210"/>
        <end position="328"/>
    </location>
</feature>
<evidence type="ECO:0000259" key="7">
    <source>
        <dbReference type="SMART" id="SM00864"/>
    </source>
</evidence>
<evidence type="ECO:0000256" key="2">
    <source>
        <dbReference type="ARBA" id="ARBA00022741"/>
    </source>
</evidence>
<organism evidence="9 10">
    <name type="scientific">Campylobacter cuniculorum DSM 23162 = LMG 24588</name>
    <dbReference type="NCBI Taxonomy" id="1121267"/>
    <lineage>
        <taxon>Bacteria</taxon>
        <taxon>Pseudomonadati</taxon>
        <taxon>Campylobacterota</taxon>
        <taxon>Epsilonproteobacteria</taxon>
        <taxon>Campylobacterales</taxon>
        <taxon>Campylobacteraceae</taxon>
        <taxon>Campylobacter</taxon>
    </lineage>
</organism>
<evidence type="ECO:0000256" key="5">
    <source>
        <dbReference type="NCBIfam" id="TIGR00065"/>
    </source>
</evidence>
<dbReference type="OrthoDB" id="9813375at2"/>
<keyword evidence="4 6" id="KW-0131">Cell cycle</keyword>
<dbReference type="InterPro" id="IPR024757">
    <property type="entry name" value="FtsZ_C"/>
</dbReference>
<feature type="domain" description="Tubulin/FtsZ GTPase" evidence="7">
    <location>
        <begin position="16"/>
        <end position="208"/>
    </location>
</feature>
<name>A0A1W6BXM1_9BACT</name>
<dbReference type="Pfam" id="PF12327">
    <property type="entry name" value="FtsZ_C"/>
    <property type="match status" value="1"/>
</dbReference>
<feature type="binding site" evidence="4">
    <location>
        <position position="146"/>
    </location>
    <ligand>
        <name>GTP</name>
        <dbReference type="ChEBI" id="CHEBI:37565"/>
    </ligand>
</feature>
<dbReference type="NCBIfam" id="TIGR00065">
    <property type="entry name" value="ftsZ"/>
    <property type="match status" value="1"/>
</dbReference>
<dbReference type="InterPro" id="IPR020805">
    <property type="entry name" value="Cell_div_FtsZ_CS"/>
</dbReference>
<dbReference type="InterPro" id="IPR045061">
    <property type="entry name" value="FtsZ/CetZ"/>
</dbReference>
<dbReference type="Gene3D" id="3.40.50.1440">
    <property type="entry name" value="Tubulin/FtsZ, GTPase domain"/>
    <property type="match status" value="1"/>
</dbReference>
<dbReference type="EMBL" id="CP020867">
    <property type="protein sequence ID" value="ARJ56817.1"/>
    <property type="molecule type" value="Genomic_DNA"/>
</dbReference>
<dbReference type="SMART" id="SM00864">
    <property type="entry name" value="Tubulin"/>
    <property type="match status" value="1"/>
</dbReference>
<dbReference type="InterPro" id="IPR000158">
    <property type="entry name" value="Cell_div_FtsZ"/>
</dbReference>
<dbReference type="eggNOG" id="COG0206">
    <property type="taxonomic scope" value="Bacteria"/>
</dbReference>
<dbReference type="Proteomes" id="UP000192902">
    <property type="component" value="Chromosome"/>
</dbReference>
<dbReference type="GO" id="GO:0032153">
    <property type="term" value="C:cell division site"/>
    <property type="evidence" value="ECO:0007669"/>
    <property type="project" value="UniProtKB-UniRule"/>
</dbReference>
<dbReference type="InterPro" id="IPR036525">
    <property type="entry name" value="Tubulin/FtsZ_GTPase_sf"/>
</dbReference>
<reference evidence="9 10" key="1">
    <citation type="submission" date="2017-04" db="EMBL/GenBank/DDBJ databases">
        <title>Complete genome sequence of the Campylobacter cuniculorum type strain LMG24588.</title>
        <authorList>
            <person name="Miller W.G."/>
            <person name="Yee E."/>
            <person name="Revez J."/>
            <person name="Bono J.L."/>
            <person name="Rossi M."/>
        </authorList>
    </citation>
    <scope>NUCLEOTIDE SEQUENCE [LARGE SCALE GENOMIC DNA]</scope>
    <source>
        <strain evidence="9 10">LMG 24588</strain>
    </source>
</reference>
<feature type="binding site" evidence="4">
    <location>
        <begin position="24"/>
        <end position="28"/>
    </location>
    <ligand>
        <name>GTP</name>
        <dbReference type="ChEBI" id="CHEBI:37565"/>
    </ligand>
</feature>
<evidence type="ECO:0000313" key="9">
    <source>
        <dbReference type="EMBL" id="ARJ56817.1"/>
    </source>
</evidence>
<keyword evidence="3 4" id="KW-0342">GTP-binding</keyword>
<dbReference type="GO" id="GO:0003924">
    <property type="term" value="F:GTPase activity"/>
    <property type="evidence" value="ECO:0007669"/>
    <property type="project" value="UniProtKB-UniRule"/>
</dbReference>
<dbReference type="Pfam" id="PF00091">
    <property type="entry name" value="Tubulin"/>
    <property type="match status" value="1"/>
</dbReference>
<dbReference type="GO" id="GO:0051258">
    <property type="term" value="P:protein polymerization"/>
    <property type="evidence" value="ECO:0007669"/>
    <property type="project" value="UniProtKB-UniRule"/>
</dbReference>
<comment type="function">
    <text evidence="4 6">Essential cell division protein that forms a contractile ring structure (Z ring) at the future cell division site. The regulation of the ring assembly controls the timing and the location of cell division. One of the functions of the FtsZ ring is to recruit other cell division proteins to the septum to produce a new cell wall between the dividing cells. Binds GTP and shows GTPase activity.</text>
</comment>
<dbReference type="InterPro" id="IPR037103">
    <property type="entry name" value="Tubulin/FtsZ-like_C"/>
</dbReference>
<dbReference type="STRING" id="1121267.CCUN_1224"/>
<dbReference type="AlphaFoldDB" id="A0A1W6BXM1"/>